<dbReference type="InterPro" id="IPR012341">
    <property type="entry name" value="6hp_glycosidase-like_sf"/>
</dbReference>
<accession>A0A850T7S6</accession>
<evidence type="ECO:0000313" key="1">
    <source>
        <dbReference type="EMBL" id="NWH03416.1"/>
    </source>
</evidence>
<name>A0A850T7S6_9BACT</name>
<evidence type="ECO:0000313" key="2">
    <source>
        <dbReference type="Proteomes" id="UP000553343"/>
    </source>
</evidence>
<dbReference type="AlphaFoldDB" id="A0A850T7S6"/>
<reference evidence="1 2" key="1">
    <citation type="submission" date="2020-06" db="EMBL/GenBank/DDBJ databases">
        <title>High-quality draft genome of sulfate reducer Desulfobacter latus type strain AcrS2 isolated from marine sediment.</title>
        <authorList>
            <person name="Hoppe M."/>
            <person name="Larsen C.K."/>
            <person name="Marshall I.P.G."/>
            <person name="Schramm A."/>
            <person name="Marietou A.G."/>
        </authorList>
    </citation>
    <scope>NUCLEOTIDE SEQUENCE [LARGE SCALE GENOMIC DNA]</scope>
    <source>
        <strain evidence="1 2">AcRS2</strain>
    </source>
</reference>
<sequence>MRPINATLHPNSSLDPGSVAGMIAGLQRENGDIPWHAGGKTDPWDLVESVMGLNIGGLHDQAMAALDWLVTRQNEDGSWYSSYMDSVPEDRTTESHMACYLAVGLFHQFLIKGDKADLEKFWSVMSKGIAFALALQAPTGEIYWAKSPAGKVDPMSLLAGSSSIFMSLKCALAIAGILGRERPEWEDALKHLDRSIRENIFTYNVSKSRFSMYWFYPILSGALQGRRAKARIDRYWHKYVIEGQGCRCVSDQPWVTIAETAELVLALHAMGRHQKAGIVFSWIHNRVFEDQTFWCGYTYPDMVIWPEEKISWTNAVVLMAADALYRLTPGARLFDHDAWDGSIFKY</sequence>
<comment type="caution">
    <text evidence="1">The sequence shown here is derived from an EMBL/GenBank/DDBJ whole genome shotgun (WGS) entry which is preliminary data.</text>
</comment>
<dbReference type="EMBL" id="JACADJ010000001">
    <property type="protein sequence ID" value="NWH03416.1"/>
    <property type="molecule type" value="Genomic_DNA"/>
</dbReference>
<gene>
    <name evidence="1" type="ORF">HXW94_00115</name>
</gene>
<dbReference type="Gene3D" id="1.50.10.10">
    <property type="match status" value="1"/>
</dbReference>
<keyword evidence="1" id="KW-0808">Transferase</keyword>
<dbReference type="GO" id="GO:0016740">
    <property type="term" value="F:transferase activity"/>
    <property type="evidence" value="ECO:0007669"/>
    <property type="project" value="UniProtKB-KW"/>
</dbReference>
<dbReference type="InterPro" id="IPR008928">
    <property type="entry name" value="6-hairpin_glycosidase_sf"/>
</dbReference>
<dbReference type="Proteomes" id="UP000553343">
    <property type="component" value="Unassembled WGS sequence"/>
</dbReference>
<dbReference type="RefSeq" id="WP_178364873.1">
    <property type="nucleotide sequence ID" value="NZ_JACADJ010000001.1"/>
</dbReference>
<organism evidence="1 2">
    <name type="scientific">Desulfobacter latus</name>
    <dbReference type="NCBI Taxonomy" id="2292"/>
    <lineage>
        <taxon>Bacteria</taxon>
        <taxon>Pseudomonadati</taxon>
        <taxon>Thermodesulfobacteriota</taxon>
        <taxon>Desulfobacteria</taxon>
        <taxon>Desulfobacterales</taxon>
        <taxon>Desulfobacteraceae</taxon>
        <taxon>Desulfobacter</taxon>
    </lineage>
</organism>
<protein>
    <submittedName>
        <fullName evidence="1">Phenyltransferase domain-containing protein</fullName>
    </submittedName>
</protein>
<dbReference type="GO" id="GO:0005975">
    <property type="term" value="P:carbohydrate metabolic process"/>
    <property type="evidence" value="ECO:0007669"/>
    <property type="project" value="InterPro"/>
</dbReference>
<proteinExistence type="predicted"/>
<dbReference type="SUPFAM" id="SSF48208">
    <property type="entry name" value="Six-hairpin glycosidases"/>
    <property type="match status" value="1"/>
</dbReference>
<keyword evidence="2" id="KW-1185">Reference proteome</keyword>